<accession>A0AAV4NT96</accession>
<proteinExistence type="predicted"/>
<evidence type="ECO:0000313" key="2">
    <source>
        <dbReference type="Proteomes" id="UP001054945"/>
    </source>
</evidence>
<gene>
    <name evidence="1" type="ORF">CEXT_787721</name>
</gene>
<keyword evidence="2" id="KW-1185">Reference proteome</keyword>
<protein>
    <submittedName>
        <fullName evidence="1">Uncharacterized protein</fullName>
    </submittedName>
</protein>
<sequence length="81" mass="8783">MIREIAYKTLLISLSTSNQIQHEASTSRTIISSTLFNSTNPDTANPLAFEPPPSSSFNLPQFQFAGHSITPGLEYAAGINQ</sequence>
<dbReference type="EMBL" id="BPLR01003731">
    <property type="protein sequence ID" value="GIX88072.1"/>
    <property type="molecule type" value="Genomic_DNA"/>
</dbReference>
<name>A0AAV4NT96_CAEEX</name>
<dbReference type="AlphaFoldDB" id="A0AAV4NT96"/>
<comment type="caution">
    <text evidence="1">The sequence shown here is derived from an EMBL/GenBank/DDBJ whole genome shotgun (WGS) entry which is preliminary data.</text>
</comment>
<evidence type="ECO:0000313" key="1">
    <source>
        <dbReference type="EMBL" id="GIX88072.1"/>
    </source>
</evidence>
<dbReference type="Proteomes" id="UP001054945">
    <property type="component" value="Unassembled WGS sequence"/>
</dbReference>
<organism evidence="1 2">
    <name type="scientific">Caerostris extrusa</name>
    <name type="common">Bark spider</name>
    <name type="synonym">Caerostris bankana</name>
    <dbReference type="NCBI Taxonomy" id="172846"/>
    <lineage>
        <taxon>Eukaryota</taxon>
        <taxon>Metazoa</taxon>
        <taxon>Ecdysozoa</taxon>
        <taxon>Arthropoda</taxon>
        <taxon>Chelicerata</taxon>
        <taxon>Arachnida</taxon>
        <taxon>Araneae</taxon>
        <taxon>Araneomorphae</taxon>
        <taxon>Entelegynae</taxon>
        <taxon>Araneoidea</taxon>
        <taxon>Araneidae</taxon>
        <taxon>Caerostris</taxon>
    </lineage>
</organism>
<reference evidence="1 2" key="1">
    <citation type="submission" date="2021-06" db="EMBL/GenBank/DDBJ databases">
        <title>Caerostris extrusa draft genome.</title>
        <authorList>
            <person name="Kono N."/>
            <person name="Arakawa K."/>
        </authorList>
    </citation>
    <scope>NUCLEOTIDE SEQUENCE [LARGE SCALE GENOMIC DNA]</scope>
</reference>